<gene>
    <name evidence="7" type="ORF">BDW59DRAFT_146587</name>
</gene>
<evidence type="ECO:0000256" key="1">
    <source>
        <dbReference type="ARBA" id="ARBA00023015"/>
    </source>
</evidence>
<accession>A0ABR4IBS6</accession>
<dbReference type="Pfam" id="PF11951">
    <property type="entry name" value="Fungal_trans_2"/>
    <property type="match status" value="1"/>
</dbReference>
<comment type="caution">
    <text evidence="7">The sequence shown here is derived from an EMBL/GenBank/DDBJ whole genome shotgun (WGS) entry which is preliminary data.</text>
</comment>
<protein>
    <recommendedName>
        <fullName evidence="6">Zn(2)-C6 fungal-type domain-containing protein</fullName>
    </recommendedName>
</protein>
<dbReference type="InterPro" id="IPR021858">
    <property type="entry name" value="Fun_TF"/>
</dbReference>
<evidence type="ECO:0000256" key="3">
    <source>
        <dbReference type="ARBA" id="ARBA00023163"/>
    </source>
</evidence>
<evidence type="ECO:0000256" key="2">
    <source>
        <dbReference type="ARBA" id="ARBA00023125"/>
    </source>
</evidence>
<evidence type="ECO:0000256" key="4">
    <source>
        <dbReference type="ARBA" id="ARBA00023242"/>
    </source>
</evidence>
<evidence type="ECO:0000313" key="7">
    <source>
        <dbReference type="EMBL" id="KAL2825195.1"/>
    </source>
</evidence>
<dbReference type="Pfam" id="PF00172">
    <property type="entry name" value="Zn_clus"/>
    <property type="match status" value="1"/>
</dbReference>
<dbReference type="InterPro" id="IPR001138">
    <property type="entry name" value="Zn2Cys6_DnaBD"/>
</dbReference>
<dbReference type="InterPro" id="IPR036864">
    <property type="entry name" value="Zn2-C6_fun-type_DNA-bd_sf"/>
</dbReference>
<keyword evidence="3" id="KW-0804">Transcription</keyword>
<organism evidence="7 8">
    <name type="scientific">Aspergillus cavernicola</name>
    <dbReference type="NCBI Taxonomy" id="176166"/>
    <lineage>
        <taxon>Eukaryota</taxon>
        <taxon>Fungi</taxon>
        <taxon>Dikarya</taxon>
        <taxon>Ascomycota</taxon>
        <taxon>Pezizomycotina</taxon>
        <taxon>Eurotiomycetes</taxon>
        <taxon>Eurotiomycetidae</taxon>
        <taxon>Eurotiales</taxon>
        <taxon>Aspergillaceae</taxon>
        <taxon>Aspergillus</taxon>
        <taxon>Aspergillus subgen. Nidulantes</taxon>
    </lineage>
</organism>
<evidence type="ECO:0000313" key="8">
    <source>
        <dbReference type="Proteomes" id="UP001610335"/>
    </source>
</evidence>
<keyword evidence="2" id="KW-0238">DNA-binding</keyword>
<dbReference type="SMART" id="SM00066">
    <property type="entry name" value="GAL4"/>
    <property type="match status" value="1"/>
</dbReference>
<reference evidence="7 8" key="1">
    <citation type="submission" date="2024-07" db="EMBL/GenBank/DDBJ databases">
        <title>Section-level genome sequencing and comparative genomics of Aspergillus sections Usti and Cavernicolus.</title>
        <authorList>
            <consortium name="Lawrence Berkeley National Laboratory"/>
            <person name="Nybo J.L."/>
            <person name="Vesth T.C."/>
            <person name="Theobald S."/>
            <person name="Frisvad J.C."/>
            <person name="Larsen T.O."/>
            <person name="Kjaerboelling I."/>
            <person name="Rothschild-Mancinelli K."/>
            <person name="Lyhne E.K."/>
            <person name="Kogle M.E."/>
            <person name="Barry K."/>
            <person name="Clum A."/>
            <person name="Na H."/>
            <person name="Ledsgaard L."/>
            <person name="Lin J."/>
            <person name="Lipzen A."/>
            <person name="Kuo A."/>
            <person name="Riley R."/>
            <person name="Mondo S."/>
            <person name="LaButti K."/>
            <person name="Haridas S."/>
            <person name="Pangalinan J."/>
            <person name="Salamov A.A."/>
            <person name="Simmons B.A."/>
            <person name="Magnuson J.K."/>
            <person name="Chen J."/>
            <person name="Drula E."/>
            <person name="Henrissat B."/>
            <person name="Wiebenga A."/>
            <person name="Lubbers R.J."/>
            <person name="Gomes A.C."/>
            <person name="Makela M.R."/>
            <person name="Stajich J."/>
            <person name="Grigoriev I.V."/>
            <person name="Mortensen U.H."/>
            <person name="De vries R.P."/>
            <person name="Baker S.E."/>
            <person name="Andersen M.R."/>
        </authorList>
    </citation>
    <scope>NUCLEOTIDE SEQUENCE [LARGE SCALE GENOMIC DNA]</scope>
    <source>
        <strain evidence="7 8">CBS 600.67</strain>
    </source>
</reference>
<dbReference type="Proteomes" id="UP001610335">
    <property type="component" value="Unassembled WGS sequence"/>
</dbReference>
<evidence type="ECO:0000259" key="6">
    <source>
        <dbReference type="PROSITE" id="PS50048"/>
    </source>
</evidence>
<keyword evidence="4" id="KW-0539">Nucleus</keyword>
<dbReference type="InterPro" id="IPR053175">
    <property type="entry name" value="DHMBA_Reg_Transcription_Factor"/>
</dbReference>
<dbReference type="EMBL" id="JBFXLS010000038">
    <property type="protein sequence ID" value="KAL2825195.1"/>
    <property type="molecule type" value="Genomic_DNA"/>
</dbReference>
<dbReference type="CDD" id="cd00067">
    <property type="entry name" value="GAL4"/>
    <property type="match status" value="1"/>
</dbReference>
<evidence type="ECO:0000256" key="5">
    <source>
        <dbReference type="SAM" id="MobiDB-lite"/>
    </source>
</evidence>
<dbReference type="PANTHER" id="PTHR38791:SF5">
    <property type="entry name" value="TRANSCRIPTION FACTOR DBAG-RELATED"/>
    <property type="match status" value="1"/>
</dbReference>
<keyword evidence="8" id="KW-1185">Reference proteome</keyword>
<feature type="compositionally biased region" description="Low complexity" evidence="5">
    <location>
        <begin position="63"/>
        <end position="84"/>
    </location>
</feature>
<feature type="domain" description="Zn(2)-C6 fungal-type" evidence="6">
    <location>
        <begin position="12"/>
        <end position="41"/>
    </location>
</feature>
<name>A0ABR4IBS6_9EURO</name>
<proteinExistence type="predicted"/>
<keyword evidence="1" id="KW-0805">Transcription regulation</keyword>
<dbReference type="PROSITE" id="PS00463">
    <property type="entry name" value="ZN2_CY6_FUNGAL_1"/>
    <property type="match status" value="1"/>
</dbReference>
<dbReference type="SUPFAM" id="SSF57701">
    <property type="entry name" value="Zn2/Cys6 DNA-binding domain"/>
    <property type="match status" value="1"/>
</dbReference>
<sequence length="507" mass="56112">MVHQHRGKLSPACGRCRSRRLKCDQKRPSCSQCIRARTECSGYRDLTAGRFFDQTEEVKRKISPSSLSSSSSSPPSQKQKLSQPGALVRQQISAPLADHGTAFMMSRYLTRDGLRGPMETFLPNILNTPSGRAVTASIKAVGLSALSNIHNSPKLMLTARQEYITALAETNAALSNPMQSTSDSTLAAVAFLGIYEIMTCNGPPLMERYLNHLEGSAKLIQLRGSDQLKEFVGLGLFTQFRMTIVLGNFWLKKPTPSWLTALSHEAHSYREGTGWIEDELFLLISQVGDLCARMRDGAFIDSAKIVKKALKLDSDLNAWAISVKPSGDYTIVDVPASMKEGKSAYSPLRHIYGSQYHIYPDTVVSCWWNDYRFARLLLLELVCWLGDHLARKDEAAGAWSEHRQTIAQSTALSTQLCEEICASVPYYLGATETSPNENLSSPRTGSVIRLIWSLFIAADCTGTTPEMTEWIADSLFKIGHAVGIQQALVMSDILRSGRHLMWLPELG</sequence>
<dbReference type="PROSITE" id="PS50048">
    <property type="entry name" value="ZN2_CY6_FUNGAL_2"/>
    <property type="match status" value="1"/>
</dbReference>
<dbReference type="PANTHER" id="PTHR38791">
    <property type="entry name" value="ZN(II)2CYS6 TRANSCRIPTION FACTOR (EUROFUNG)-RELATED-RELATED"/>
    <property type="match status" value="1"/>
</dbReference>
<dbReference type="Gene3D" id="4.10.240.10">
    <property type="entry name" value="Zn(2)-C6 fungal-type DNA-binding domain"/>
    <property type="match status" value="1"/>
</dbReference>
<feature type="region of interest" description="Disordered" evidence="5">
    <location>
        <begin position="57"/>
        <end position="86"/>
    </location>
</feature>